<evidence type="ECO:0000256" key="1">
    <source>
        <dbReference type="SAM" id="MobiDB-lite"/>
    </source>
</evidence>
<dbReference type="EMBL" id="JBHSMJ010000017">
    <property type="protein sequence ID" value="MFC5449171.1"/>
    <property type="molecule type" value="Genomic_DNA"/>
</dbReference>
<dbReference type="Proteomes" id="UP001596044">
    <property type="component" value="Unassembled WGS sequence"/>
</dbReference>
<sequence>MDKYPGISNELLEEWGYISKFPTYELTFFQHPITKEWCVGDQEKYFSTGIKDRIEARKFMHNLGREYLYEKYPSGVPKPEAKKKFSEKIAEYIGFLIGGLIIVAIASYLVSGFISDMSHIANAIIHSDSTPPVEGKEADCREYVSQHYTTNRDAALKYCMSDPEDENVPSTSGSPGYHYVQPYTKSNGTHVDGYIRSNPDGDKSNNINHK</sequence>
<keyword evidence="2" id="KW-0472">Membrane</keyword>
<feature type="region of interest" description="Disordered" evidence="1">
    <location>
        <begin position="161"/>
        <end position="210"/>
    </location>
</feature>
<keyword evidence="2" id="KW-1133">Transmembrane helix</keyword>
<protein>
    <submittedName>
        <fullName evidence="3">Uncharacterized protein</fullName>
    </submittedName>
</protein>
<organism evidence="3 4">
    <name type="scientific">Paenibacillus aestuarii</name>
    <dbReference type="NCBI Taxonomy" id="516965"/>
    <lineage>
        <taxon>Bacteria</taxon>
        <taxon>Bacillati</taxon>
        <taxon>Bacillota</taxon>
        <taxon>Bacilli</taxon>
        <taxon>Bacillales</taxon>
        <taxon>Paenibacillaceae</taxon>
        <taxon>Paenibacillus</taxon>
    </lineage>
</organism>
<accession>A0ABW0K8I6</accession>
<proteinExistence type="predicted"/>
<feature type="transmembrane region" description="Helical" evidence="2">
    <location>
        <begin position="92"/>
        <end position="114"/>
    </location>
</feature>
<gene>
    <name evidence="3" type="ORF">ACFPOG_12940</name>
</gene>
<evidence type="ECO:0000313" key="4">
    <source>
        <dbReference type="Proteomes" id="UP001596044"/>
    </source>
</evidence>
<evidence type="ECO:0000256" key="2">
    <source>
        <dbReference type="SAM" id="Phobius"/>
    </source>
</evidence>
<name>A0ABW0K8I6_9BACL</name>
<evidence type="ECO:0000313" key="3">
    <source>
        <dbReference type="EMBL" id="MFC5449171.1"/>
    </source>
</evidence>
<keyword evidence="2" id="KW-0812">Transmembrane</keyword>
<keyword evidence="4" id="KW-1185">Reference proteome</keyword>
<comment type="caution">
    <text evidence="3">The sequence shown here is derived from an EMBL/GenBank/DDBJ whole genome shotgun (WGS) entry which is preliminary data.</text>
</comment>
<dbReference type="RefSeq" id="WP_377524868.1">
    <property type="nucleotide sequence ID" value="NZ_JBHSMJ010000017.1"/>
</dbReference>
<reference evidence="4" key="1">
    <citation type="journal article" date="2019" name="Int. J. Syst. Evol. Microbiol.">
        <title>The Global Catalogue of Microorganisms (GCM) 10K type strain sequencing project: providing services to taxonomists for standard genome sequencing and annotation.</title>
        <authorList>
            <consortium name="The Broad Institute Genomics Platform"/>
            <consortium name="The Broad Institute Genome Sequencing Center for Infectious Disease"/>
            <person name="Wu L."/>
            <person name="Ma J."/>
        </authorList>
    </citation>
    <scope>NUCLEOTIDE SEQUENCE [LARGE SCALE GENOMIC DNA]</scope>
    <source>
        <strain evidence="4">KACC 11904</strain>
    </source>
</reference>